<sequence length="75" mass="7973">MSSSMGGGGLLAQQGHERDAFASPRALPARRCGAIRCHRGDKLRGHQGVGRGDGAILSFAPGFSNWVVKSEEVYF</sequence>
<dbReference type="EnsemblPlants" id="OPUNC01G37610.1">
    <property type="protein sequence ID" value="OPUNC01G37610.1"/>
    <property type="gene ID" value="OPUNC01G37610"/>
</dbReference>
<name>A0A0E0JRM6_ORYPU</name>
<dbReference type="AlphaFoldDB" id="A0A0E0JRM6"/>
<dbReference type="HOGENOM" id="CLU_2675330_0_0_1"/>
<proteinExistence type="predicted"/>
<accession>A0A0E0JRM6</accession>
<protein>
    <submittedName>
        <fullName evidence="1">Uncharacterized protein</fullName>
    </submittedName>
</protein>
<keyword evidence="2" id="KW-1185">Reference proteome</keyword>
<organism evidence="1">
    <name type="scientific">Oryza punctata</name>
    <name type="common">Red rice</name>
    <dbReference type="NCBI Taxonomy" id="4537"/>
    <lineage>
        <taxon>Eukaryota</taxon>
        <taxon>Viridiplantae</taxon>
        <taxon>Streptophyta</taxon>
        <taxon>Embryophyta</taxon>
        <taxon>Tracheophyta</taxon>
        <taxon>Spermatophyta</taxon>
        <taxon>Magnoliopsida</taxon>
        <taxon>Liliopsida</taxon>
        <taxon>Poales</taxon>
        <taxon>Poaceae</taxon>
        <taxon>BOP clade</taxon>
        <taxon>Oryzoideae</taxon>
        <taxon>Oryzeae</taxon>
        <taxon>Oryzinae</taxon>
        <taxon>Oryza</taxon>
    </lineage>
</organism>
<reference evidence="1" key="1">
    <citation type="submission" date="2015-04" db="UniProtKB">
        <authorList>
            <consortium name="EnsemblPlants"/>
        </authorList>
    </citation>
    <scope>IDENTIFICATION</scope>
</reference>
<dbReference type="Proteomes" id="UP000026962">
    <property type="component" value="Chromosome 1"/>
</dbReference>
<reference evidence="1" key="2">
    <citation type="submission" date="2018-05" db="EMBL/GenBank/DDBJ databases">
        <title>OpunRS2 (Oryza punctata Reference Sequence Version 2).</title>
        <authorList>
            <person name="Zhang J."/>
            <person name="Kudrna D."/>
            <person name="Lee S."/>
            <person name="Talag J."/>
            <person name="Welchert J."/>
            <person name="Wing R.A."/>
        </authorList>
    </citation>
    <scope>NUCLEOTIDE SEQUENCE [LARGE SCALE GENOMIC DNA]</scope>
</reference>
<dbReference type="Gramene" id="OPUNC01G37610.1">
    <property type="protein sequence ID" value="OPUNC01G37610.1"/>
    <property type="gene ID" value="OPUNC01G37610"/>
</dbReference>
<evidence type="ECO:0000313" key="2">
    <source>
        <dbReference type="Proteomes" id="UP000026962"/>
    </source>
</evidence>
<evidence type="ECO:0000313" key="1">
    <source>
        <dbReference type="EnsemblPlants" id="OPUNC01G37610.1"/>
    </source>
</evidence>